<proteinExistence type="predicted"/>
<sequence>MAPPSVGGSPPRQRLLPPVGGPSSGLSPKASPAHRDFRRQARARSSEQWQPPPRPVQPLPPSPFSFRRQQATPAPTSPPPLPPPQRLPHPVDRLGQATLPREAHGASCNPPPRVVCCPFG</sequence>
<protein>
    <submittedName>
        <fullName evidence="2">Basic proline-rich protein-like</fullName>
    </submittedName>
</protein>
<reference evidence="2" key="2">
    <citation type="submission" date="2023-04" db="EMBL/GenBank/DDBJ databases">
        <authorList>
            <person name="Bruccoleri R.E."/>
            <person name="Oakeley E.J."/>
            <person name="Faust A.-M."/>
            <person name="Dessus-Babus S."/>
            <person name="Altorfer M."/>
            <person name="Burckhardt D."/>
            <person name="Oertli M."/>
            <person name="Naumann U."/>
            <person name="Petersen F."/>
            <person name="Wong J."/>
        </authorList>
    </citation>
    <scope>NUCLEOTIDE SEQUENCE</scope>
    <source>
        <strain evidence="2">GSM-AAB239-AS_SAM_17_03QT</strain>
        <tissue evidence="2">Leaf</tissue>
    </source>
</reference>
<feature type="region of interest" description="Disordered" evidence="1">
    <location>
        <begin position="1"/>
        <end position="112"/>
    </location>
</feature>
<gene>
    <name evidence="2" type="ORF">M6B38_332080</name>
</gene>
<dbReference type="EMBL" id="JANAVB010013398">
    <property type="protein sequence ID" value="KAJ6835503.1"/>
    <property type="molecule type" value="Genomic_DNA"/>
</dbReference>
<reference evidence="2" key="1">
    <citation type="journal article" date="2023" name="GigaByte">
        <title>Genome assembly of the bearded iris, Iris pallida Lam.</title>
        <authorList>
            <person name="Bruccoleri R.E."/>
            <person name="Oakeley E.J."/>
            <person name="Faust A.M.E."/>
            <person name="Altorfer M."/>
            <person name="Dessus-Babus S."/>
            <person name="Burckhardt D."/>
            <person name="Oertli M."/>
            <person name="Naumann U."/>
            <person name="Petersen F."/>
            <person name="Wong J."/>
        </authorList>
    </citation>
    <scope>NUCLEOTIDE SEQUENCE</scope>
    <source>
        <strain evidence="2">GSM-AAB239-AS_SAM_17_03QT</strain>
    </source>
</reference>
<dbReference type="Proteomes" id="UP001140949">
    <property type="component" value="Unassembled WGS sequence"/>
</dbReference>
<comment type="caution">
    <text evidence="2">The sequence shown here is derived from an EMBL/GenBank/DDBJ whole genome shotgun (WGS) entry which is preliminary data.</text>
</comment>
<feature type="compositionally biased region" description="Pro residues" evidence="1">
    <location>
        <begin position="50"/>
        <end position="63"/>
    </location>
</feature>
<keyword evidence="3" id="KW-1185">Reference proteome</keyword>
<evidence type="ECO:0000313" key="2">
    <source>
        <dbReference type="EMBL" id="KAJ6835503.1"/>
    </source>
</evidence>
<feature type="compositionally biased region" description="Pro residues" evidence="1">
    <location>
        <begin position="75"/>
        <end position="87"/>
    </location>
</feature>
<dbReference type="AlphaFoldDB" id="A0AAX6H3W3"/>
<evidence type="ECO:0000256" key="1">
    <source>
        <dbReference type="SAM" id="MobiDB-lite"/>
    </source>
</evidence>
<name>A0AAX6H3W3_IRIPA</name>
<evidence type="ECO:0000313" key="3">
    <source>
        <dbReference type="Proteomes" id="UP001140949"/>
    </source>
</evidence>
<organism evidence="2 3">
    <name type="scientific">Iris pallida</name>
    <name type="common">Sweet iris</name>
    <dbReference type="NCBI Taxonomy" id="29817"/>
    <lineage>
        <taxon>Eukaryota</taxon>
        <taxon>Viridiplantae</taxon>
        <taxon>Streptophyta</taxon>
        <taxon>Embryophyta</taxon>
        <taxon>Tracheophyta</taxon>
        <taxon>Spermatophyta</taxon>
        <taxon>Magnoliopsida</taxon>
        <taxon>Liliopsida</taxon>
        <taxon>Asparagales</taxon>
        <taxon>Iridaceae</taxon>
        <taxon>Iridoideae</taxon>
        <taxon>Irideae</taxon>
        <taxon>Iris</taxon>
    </lineage>
</organism>
<accession>A0AAX6H3W3</accession>